<protein>
    <submittedName>
        <fullName evidence="3">Uncharacterized protein</fullName>
    </submittedName>
</protein>
<feature type="transmembrane region" description="Helical" evidence="2">
    <location>
        <begin position="55"/>
        <end position="76"/>
    </location>
</feature>
<gene>
    <name evidence="3" type="ORF">MYCIT1_LOCUS27752</name>
</gene>
<evidence type="ECO:0000256" key="1">
    <source>
        <dbReference type="SAM" id="MobiDB-lite"/>
    </source>
</evidence>
<reference evidence="3" key="1">
    <citation type="submission" date="2023-11" db="EMBL/GenBank/DDBJ databases">
        <authorList>
            <person name="De Vega J J."/>
            <person name="De Vega J J."/>
        </authorList>
    </citation>
    <scope>NUCLEOTIDE SEQUENCE</scope>
</reference>
<feature type="non-terminal residue" evidence="3">
    <location>
        <position position="88"/>
    </location>
</feature>
<comment type="caution">
    <text evidence="3">The sequence shown here is derived from an EMBL/GenBank/DDBJ whole genome shotgun (WGS) entry which is preliminary data.</text>
</comment>
<keyword evidence="4" id="KW-1185">Reference proteome</keyword>
<evidence type="ECO:0000313" key="4">
    <source>
        <dbReference type="Proteomes" id="UP001295794"/>
    </source>
</evidence>
<accession>A0AAD2HQQ1</accession>
<evidence type="ECO:0000313" key="3">
    <source>
        <dbReference type="EMBL" id="CAK5278417.1"/>
    </source>
</evidence>
<dbReference type="AlphaFoldDB" id="A0AAD2HQQ1"/>
<dbReference type="Proteomes" id="UP001295794">
    <property type="component" value="Unassembled WGS sequence"/>
</dbReference>
<keyword evidence="2" id="KW-0812">Transmembrane</keyword>
<keyword evidence="2" id="KW-1133">Transmembrane helix</keyword>
<proteinExistence type="predicted"/>
<sequence length="88" mass="9404">PSQRSGSDESNSEGGQDRERSETHKDQQTIHLTAPAIEETLIVVLRLGDVGAPELVSAGPLALDTLFFCLAFVGLVSTQRFSIHTASP</sequence>
<organism evidence="3 4">
    <name type="scientific">Mycena citricolor</name>
    <dbReference type="NCBI Taxonomy" id="2018698"/>
    <lineage>
        <taxon>Eukaryota</taxon>
        <taxon>Fungi</taxon>
        <taxon>Dikarya</taxon>
        <taxon>Basidiomycota</taxon>
        <taxon>Agaricomycotina</taxon>
        <taxon>Agaricomycetes</taxon>
        <taxon>Agaricomycetidae</taxon>
        <taxon>Agaricales</taxon>
        <taxon>Marasmiineae</taxon>
        <taxon>Mycenaceae</taxon>
        <taxon>Mycena</taxon>
    </lineage>
</organism>
<feature type="compositionally biased region" description="Polar residues" evidence="1">
    <location>
        <begin position="1"/>
        <end position="14"/>
    </location>
</feature>
<feature type="compositionally biased region" description="Basic and acidic residues" evidence="1">
    <location>
        <begin position="15"/>
        <end position="28"/>
    </location>
</feature>
<evidence type="ECO:0000256" key="2">
    <source>
        <dbReference type="SAM" id="Phobius"/>
    </source>
</evidence>
<feature type="region of interest" description="Disordered" evidence="1">
    <location>
        <begin position="1"/>
        <end position="31"/>
    </location>
</feature>
<keyword evidence="2" id="KW-0472">Membrane</keyword>
<dbReference type="EMBL" id="CAVNYO010000421">
    <property type="protein sequence ID" value="CAK5278417.1"/>
    <property type="molecule type" value="Genomic_DNA"/>
</dbReference>
<name>A0AAD2HQQ1_9AGAR</name>